<keyword evidence="7" id="KW-1185">Reference proteome</keyword>
<dbReference type="InterPro" id="IPR001647">
    <property type="entry name" value="HTH_TetR"/>
</dbReference>
<evidence type="ECO:0000256" key="2">
    <source>
        <dbReference type="ARBA" id="ARBA00023125"/>
    </source>
</evidence>
<evidence type="ECO:0000256" key="1">
    <source>
        <dbReference type="ARBA" id="ARBA00023015"/>
    </source>
</evidence>
<dbReference type="PROSITE" id="PS50977">
    <property type="entry name" value="HTH_TETR_2"/>
    <property type="match status" value="1"/>
</dbReference>
<comment type="caution">
    <text evidence="6">The sequence shown here is derived from an EMBL/GenBank/DDBJ whole genome shotgun (WGS) entry which is preliminary data.</text>
</comment>
<dbReference type="InterPro" id="IPR009057">
    <property type="entry name" value="Homeodomain-like_sf"/>
</dbReference>
<dbReference type="PANTHER" id="PTHR30055:SF234">
    <property type="entry name" value="HTH-TYPE TRANSCRIPTIONAL REGULATOR BETI"/>
    <property type="match status" value="1"/>
</dbReference>
<proteinExistence type="predicted"/>
<dbReference type="Pfam" id="PF00440">
    <property type="entry name" value="TetR_N"/>
    <property type="match status" value="1"/>
</dbReference>
<evidence type="ECO:0000259" key="5">
    <source>
        <dbReference type="PROSITE" id="PS50977"/>
    </source>
</evidence>
<keyword evidence="1" id="KW-0805">Transcription regulation</keyword>
<keyword evidence="2 4" id="KW-0238">DNA-binding</keyword>
<sequence length="214" mass="23360">MSRSHRLPRGRNALPPEEVARLQRGRLCRAMAEVMAEKGYVATSIEDVLKRAKVSRLSFYRLFDSKLDCFMAAFDHACGLLFERVMGAIGTSGTGGDPMESYERAITVYLEALEAEWPYTRIYLVEIYAAGPEAVARRRELHAFMASVYAEALGVTDDQGLLTCRMLVAATSALVTVPVAENDRAGLRAVGPQLIAHVRSLWNCGSFGAGTGPA</sequence>
<gene>
    <name evidence="6" type="ORF">J2S55_007697</name>
</gene>
<organism evidence="6 7">
    <name type="scientific">Streptosporangium brasiliense</name>
    <dbReference type="NCBI Taxonomy" id="47480"/>
    <lineage>
        <taxon>Bacteria</taxon>
        <taxon>Bacillati</taxon>
        <taxon>Actinomycetota</taxon>
        <taxon>Actinomycetes</taxon>
        <taxon>Streptosporangiales</taxon>
        <taxon>Streptosporangiaceae</taxon>
        <taxon>Streptosporangium</taxon>
    </lineage>
</organism>
<feature type="domain" description="HTH tetR-type" evidence="5">
    <location>
        <begin position="21"/>
        <end position="81"/>
    </location>
</feature>
<keyword evidence="3" id="KW-0804">Transcription</keyword>
<evidence type="ECO:0000256" key="3">
    <source>
        <dbReference type="ARBA" id="ARBA00023163"/>
    </source>
</evidence>
<accession>A0ABT9RHV8</accession>
<protein>
    <submittedName>
        <fullName evidence="6">AcrR family transcriptional regulator</fullName>
    </submittedName>
</protein>
<evidence type="ECO:0000313" key="6">
    <source>
        <dbReference type="EMBL" id="MDP9868431.1"/>
    </source>
</evidence>
<evidence type="ECO:0000313" key="7">
    <source>
        <dbReference type="Proteomes" id="UP001230426"/>
    </source>
</evidence>
<dbReference type="Gene3D" id="1.10.357.10">
    <property type="entry name" value="Tetracycline Repressor, domain 2"/>
    <property type="match status" value="1"/>
</dbReference>
<feature type="DNA-binding region" description="H-T-H motif" evidence="4">
    <location>
        <begin position="44"/>
        <end position="63"/>
    </location>
</feature>
<reference evidence="6 7" key="1">
    <citation type="submission" date="2023-07" db="EMBL/GenBank/DDBJ databases">
        <title>Sequencing the genomes of 1000 actinobacteria strains.</title>
        <authorList>
            <person name="Klenk H.-P."/>
        </authorList>
    </citation>
    <scope>NUCLEOTIDE SEQUENCE [LARGE SCALE GENOMIC DNA]</scope>
    <source>
        <strain evidence="6 7">DSM 44109</strain>
    </source>
</reference>
<dbReference type="EMBL" id="JAUSRB010000002">
    <property type="protein sequence ID" value="MDP9868431.1"/>
    <property type="molecule type" value="Genomic_DNA"/>
</dbReference>
<evidence type="ECO:0000256" key="4">
    <source>
        <dbReference type="PROSITE-ProRule" id="PRU00335"/>
    </source>
</evidence>
<dbReference type="InterPro" id="IPR050109">
    <property type="entry name" value="HTH-type_TetR-like_transc_reg"/>
</dbReference>
<dbReference type="SUPFAM" id="SSF46689">
    <property type="entry name" value="Homeodomain-like"/>
    <property type="match status" value="1"/>
</dbReference>
<dbReference type="PANTHER" id="PTHR30055">
    <property type="entry name" value="HTH-TYPE TRANSCRIPTIONAL REGULATOR RUTR"/>
    <property type="match status" value="1"/>
</dbReference>
<name>A0ABT9RHV8_9ACTN</name>
<dbReference type="RefSeq" id="WP_306871300.1">
    <property type="nucleotide sequence ID" value="NZ_JAUSRB010000002.1"/>
</dbReference>
<dbReference type="Proteomes" id="UP001230426">
    <property type="component" value="Unassembled WGS sequence"/>
</dbReference>